<keyword evidence="2" id="KW-1185">Reference proteome</keyword>
<feature type="non-terminal residue" evidence="1">
    <location>
        <position position="1"/>
    </location>
</feature>
<comment type="caution">
    <text evidence="1">The sequence shown here is derived from an EMBL/GenBank/DDBJ whole genome shotgun (WGS) entry which is preliminary data.</text>
</comment>
<name>A0ABN7WPP0_GIGMA</name>
<protein>
    <submittedName>
        <fullName evidence="1">24681_t:CDS:1</fullName>
    </submittedName>
</protein>
<reference evidence="1 2" key="1">
    <citation type="submission" date="2021-06" db="EMBL/GenBank/DDBJ databases">
        <authorList>
            <person name="Kallberg Y."/>
            <person name="Tangrot J."/>
            <person name="Rosling A."/>
        </authorList>
    </citation>
    <scope>NUCLEOTIDE SEQUENCE [LARGE SCALE GENOMIC DNA]</scope>
    <source>
        <strain evidence="1 2">120-4 pot B 10/14</strain>
    </source>
</reference>
<evidence type="ECO:0000313" key="1">
    <source>
        <dbReference type="EMBL" id="CAG8837673.1"/>
    </source>
</evidence>
<proteinExistence type="predicted"/>
<feature type="non-terminal residue" evidence="1">
    <location>
        <position position="47"/>
    </location>
</feature>
<organism evidence="1 2">
    <name type="scientific">Gigaspora margarita</name>
    <dbReference type="NCBI Taxonomy" id="4874"/>
    <lineage>
        <taxon>Eukaryota</taxon>
        <taxon>Fungi</taxon>
        <taxon>Fungi incertae sedis</taxon>
        <taxon>Mucoromycota</taxon>
        <taxon>Glomeromycotina</taxon>
        <taxon>Glomeromycetes</taxon>
        <taxon>Diversisporales</taxon>
        <taxon>Gigasporaceae</taxon>
        <taxon>Gigaspora</taxon>
    </lineage>
</organism>
<sequence>DIYLGQNTIKILLPYACWIGFWTFGPDSNFRTGLKLDLNQVKIRPQS</sequence>
<dbReference type="Proteomes" id="UP000789901">
    <property type="component" value="Unassembled WGS sequence"/>
</dbReference>
<evidence type="ECO:0000313" key="2">
    <source>
        <dbReference type="Proteomes" id="UP000789901"/>
    </source>
</evidence>
<dbReference type="EMBL" id="CAJVQB010056410">
    <property type="protein sequence ID" value="CAG8837673.1"/>
    <property type="molecule type" value="Genomic_DNA"/>
</dbReference>
<gene>
    <name evidence="1" type="ORF">GMARGA_LOCUS33610</name>
</gene>
<accession>A0ABN7WPP0</accession>